<proteinExistence type="inferred from homology"/>
<evidence type="ECO:0000256" key="1">
    <source>
        <dbReference type="ARBA" id="ARBA00009974"/>
    </source>
</evidence>
<dbReference type="PANTHER" id="PTHR14508">
    <property type="entry name" value="SNRPN UPSTREAM READING FRAME PROTEIN, SNURF"/>
    <property type="match status" value="1"/>
</dbReference>
<feature type="region of interest" description="Disordered" evidence="2">
    <location>
        <begin position="1"/>
        <end position="45"/>
    </location>
</feature>
<keyword evidence="4" id="KW-1185">Reference proteome</keyword>
<evidence type="ECO:0000313" key="3">
    <source>
        <dbReference type="EMBL" id="CAK6442498.1"/>
    </source>
</evidence>
<dbReference type="Pfam" id="PF07192">
    <property type="entry name" value="SNURF"/>
    <property type="match status" value="1"/>
</dbReference>
<reference evidence="3" key="1">
    <citation type="submission" date="2023-12" db="EMBL/GenBank/DDBJ databases">
        <authorList>
            <person name="Brown T."/>
        </authorList>
    </citation>
    <scope>NUCLEOTIDE SEQUENCE</scope>
</reference>
<dbReference type="InterPro" id="IPR009847">
    <property type="entry name" value="SNURF"/>
</dbReference>
<evidence type="ECO:0000256" key="2">
    <source>
        <dbReference type="SAM" id="MobiDB-lite"/>
    </source>
</evidence>
<protein>
    <submittedName>
        <fullName evidence="3">Uncharacterized protein</fullName>
    </submittedName>
</protein>
<feature type="compositionally biased region" description="Basic and acidic residues" evidence="2">
    <location>
        <begin position="1"/>
        <end position="14"/>
    </location>
</feature>
<dbReference type="EMBL" id="OY882878">
    <property type="protein sequence ID" value="CAK6442498.1"/>
    <property type="molecule type" value="Genomic_DNA"/>
</dbReference>
<organism evidence="3 4">
    <name type="scientific">Pipistrellus nathusii</name>
    <name type="common">Nathusius' pipistrelle</name>
    <dbReference type="NCBI Taxonomy" id="59473"/>
    <lineage>
        <taxon>Eukaryota</taxon>
        <taxon>Metazoa</taxon>
        <taxon>Chordata</taxon>
        <taxon>Craniata</taxon>
        <taxon>Vertebrata</taxon>
        <taxon>Euteleostomi</taxon>
        <taxon>Mammalia</taxon>
        <taxon>Eutheria</taxon>
        <taxon>Laurasiatheria</taxon>
        <taxon>Chiroptera</taxon>
        <taxon>Yangochiroptera</taxon>
        <taxon>Vespertilionidae</taxon>
        <taxon>Pipistrellus</taxon>
    </lineage>
</organism>
<dbReference type="Proteomes" id="UP001314169">
    <property type="component" value="Chromosome 21"/>
</dbReference>
<accession>A0ABN9ZX79</accession>
<name>A0ABN9ZX79_PIPNA</name>
<evidence type="ECO:0000313" key="4">
    <source>
        <dbReference type="Proteomes" id="UP001314169"/>
    </source>
</evidence>
<gene>
    <name evidence="3" type="ORF">MPIPNATIZW_LOCUS10804</name>
</gene>
<comment type="similarity">
    <text evidence="1">Belongs to the SNURF family.</text>
</comment>
<sequence>MDRARDRLPQRRPDQQAPEAAVQVKRRRTASLGAPVCPLNPRPSPRQPAALVDFLDFPAELRQAFLAETPRGG</sequence>
<dbReference type="PANTHER" id="PTHR14508:SF2">
    <property type="entry name" value="SNRPN UPSTREAM READING FRAME PROTEIN-RELATED"/>
    <property type="match status" value="1"/>
</dbReference>